<evidence type="ECO:0000313" key="2">
    <source>
        <dbReference type="Proteomes" id="UP000662873"/>
    </source>
</evidence>
<reference evidence="1" key="1">
    <citation type="journal article" name="DNA Res.">
        <title>The physiological potential of anammox bacteria as revealed by their core genome structure.</title>
        <authorList>
            <person name="Okubo T."/>
            <person name="Toyoda A."/>
            <person name="Fukuhara K."/>
            <person name="Uchiyama I."/>
            <person name="Harigaya Y."/>
            <person name="Kuroiwa M."/>
            <person name="Suzuki T."/>
            <person name="Murakami Y."/>
            <person name="Suwa Y."/>
            <person name="Takami H."/>
        </authorList>
    </citation>
    <scope>NUCLEOTIDE SEQUENCE</scope>
    <source>
        <strain evidence="1">317325-2</strain>
    </source>
</reference>
<gene>
    <name evidence="1" type="ORF">NPRO_25190</name>
</gene>
<dbReference type="KEGG" id="npy:NPRO_25190"/>
<accession>A0A809SFL4</accession>
<proteinExistence type="predicted"/>
<organism evidence="1 2">
    <name type="scientific">Candidatus Nitrosymbiomonas proteolyticus</name>
    <dbReference type="NCBI Taxonomy" id="2608984"/>
    <lineage>
        <taxon>Bacteria</taxon>
        <taxon>Bacillati</taxon>
        <taxon>Armatimonadota</taxon>
        <taxon>Armatimonadota incertae sedis</taxon>
        <taxon>Candidatus Nitrosymbiomonas</taxon>
    </lineage>
</organism>
<dbReference type="Proteomes" id="UP000662873">
    <property type="component" value="Chromosome"/>
</dbReference>
<evidence type="ECO:0000313" key="1">
    <source>
        <dbReference type="EMBL" id="BBO24924.1"/>
    </source>
</evidence>
<sequence length="429" mass="47955">MLIALVASLLACSPQPNEVFDRMVGAERSQTEIAFDLTMSSKLEGVRKSAIYQFDYDYPKRVRLTVQELDEKGAARLHRDYLLEGGALSGVDYLRKEHLRRIVIPGSDLLSTLWENIGGLDDGVKALSQPEAMTQFLTPFRQLHDWLVQSEGARTRVYRSAREEARFSRALFVAGPQGRLERLRMATEAGHLEWRVAYRPLRPLRLDVPSEAVKVGSFSEPESGEKFDSEAARVVADRSVRAFANLDNVEMDIQFDGNRGRVWVAGGRIRVKAQNHEWVFDGKNLVARIGGKAYRTAAKRVQVPELLQSLEIETLPPVFQLLTARNPVKMFVDDAKSIRVAGSLTLSGQTCTLLELKGEHRLSTLAVRDIDGLPASITLSLWDRVGRRALRSEQTYEYLSTGKPLPADSFQLGIPTGAVPSPFPEKPTR</sequence>
<protein>
    <submittedName>
        <fullName evidence="1">Uncharacterized protein</fullName>
    </submittedName>
</protein>
<dbReference type="AlphaFoldDB" id="A0A809SFL4"/>
<dbReference type="EMBL" id="AP021858">
    <property type="protein sequence ID" value="BBO24924.1"/>
    <property type="molecule type" value="Genomic_DNA"/>
</dbReference>
<name>A0A809SFL4_9BACT</name>